<feature type="domain" description="AP2/ERF" evidence="9">
    <location>
        <begin position="166"/>
        <end position="222"/>
    </location>
</feature>
<dbReference type="PANTHER" id="PTHR32467:SF177">
    <property type="entry name" value="AP2-LIKE ETHYLENE-RESPONSIVE TRANSCRIPTION FACTOR SMZ-RELATED"/>
    <property type="match status" value="1"/>
</dbReference>
<comment type="subcellular location">
    <subcellularLocation>
        <location evidence="1">Nucleus</location>
    </subcellularLocation>
</comment>
<evidence type="ECO:0000259" key="9">
    <source>
        <dbReference type="PROSITE" id="PS51032"/>
    </source>
</evidence>
<reference evidence="10" key="1">
    <citation type="submission" date="2022-08" db="EMBL/GenBank/DDBJ databases">
        <title>Phylogenomics of transcriptionally active AP2/ERF and bHLH transcription factors and their promoter regions regulating camptothecin biosynthesis in Nothapodytes nimmoniana.</title>
        <authorList>
            <person name="Godbole R.C."/>
            <person name="Pable A.A."/>
            <person name="Singh S."/>
            <person name="Barvkar V.T."/>
        </authorList>
    </citation>
    <scope>NUCLEOTIDE SEQUENCE</scope>
</reference>
<comment type="similarity">
    <text evidence="7">Belongs to the AP2/ERF transcription factor family. AP2 subfamily.</text>
</comment>
<dbReference type="GO" id="GO:0003677">
    <property type="term" value="F:DNA binding"/>
    <property type="evidence" value="ECO:0007669"/>
    <property type="project" value="UniProtKB-KW"/>
</dbReference>
<feature type="region of interest" description="Disordered" evidence="8">
    <location>
        <begin position="141"/>
        <end position="163"/>
    </location>
</feature>
<sequence>MFNLNADVLSIDSDYDEIGTNINLPKLPNESKSQTDNSATLSSSIVINDHALGLVNAGREDSRSARSKPFKSISTLNFSILDEGKTNGVDEVREVENETNKNVSSSEIVTRQLFPSLGGGSSGASLQLNLSIPEATGRGGLDVGISQQQNKQVKKSRRGTRSQSSQYRGVTFYRRTGRWESYIWDCGKQVYLGAFDTAHAAARAYDRAAIKFRGVEADINFSIDDYEEDRKQWKNLTKEEFIYTLRCQRAGSSQGSSKYKGMTLQNSHRWDARAGSLQEKKAINCHGREAITNWMPRDCEGAMNLDASSGCTSIQSTVPGFCCLFIYRCKVKKKKVF</sequence>
<dbReference type="PANTHER" id="PTHR32467">
    <property type="entry name" value="AP2-LIKE ETHYLENE-RESPONSIVE TRANSCRIPTION FACTOR"/>
    <property type="match status" value="1"/>
</dbReference>
<evidence type="ECO:0000256" key="1">
    <source>
        <dbReference type="ARBA" id="ARBA00004123"/>
    </source>
</evidence>
<evidence type="ECO:0000256" key="4">
    <source>
        <dbReference type="ARBA" id="ARBA00023159"/>
    </source>
</evidence>
<organism evidence="10">
    <name type="scientific">Nothapodytes nimmoniana</name>
    <name type="common">Nothapodytes foetida</name>
    <dbReference type="NCBI Taxonomy" id="159386"/>
    <lineage>
        <taxon>Eukaryota</taxon>
        <taxon>Viridiplantae</taxon>
        <taxon>Streptophyta</taxon>
        <taxon>Embryophyta</taxon>
        <taxon>Tracheophyta</taxon>
        <taxon>Spermatophyta</taxon>
        <taxon>Magnoliopsida</taxon>
        <taxon>eudicotyledons</taxon>
        <taxon>Gunneridae</taxon>
        <taxon>Pentapetalae</taxon>
        <taxon>asterids</taxon>
        <taxon>lamiids</taxon>
        <taxon>Icacinales</taxon>
        <taxon>Icacinaceae</taxon>
        <taxon>Nothapodytes</taxon>
    </lineage>
</organism>
<keyword evidence="2" id="KW-0805">Transcription regulation</keyword>
<evidence type="ECO:0000256" key="3">
    <source>
        <dbReference type="ARBA" id="ARBA00023125"/>
    </source>
</evidence>
<keyword evidence="6" id="KW-0539">Nucleus</keyword>
<dbReference type="GO" id="GO:0003700">
    <property type="term" value="F:DNA-binding transcription factor activity"/>
    <property type="evidence" value="ECO:0007669"/>
    <property type="project" value="InterPro"/>
</dbReference>
<dbReference type="Pfam" id="PF00847">
    <property type="entry name" value="AP2"/>
    <property type="match status" value="1"/>
</dbReference>
<evidence type="ECO:0000256" key="5">
    <source>
        <dbReference type="ARBA" id="ARBA00023163"/>
    </source>
</evidence>
<dbReference type="CDD" id="cd00018">
    <property type="entry name" value="AP2"/>
    <property type="match status" value="1"/>
</dbReference>
<keyword evidence="3" id="KW-0238">DNA-binding</keyword>
<protein>
    <submittedName>
        <fullName evidence="10">Transcription factor AP17</fullName>
    </submittedName>
</protein>
<dbReference type="InterPro" id="IPR036955">
    <property type="entry name" value="AP2/ERF_dom_sf"/>
</dbReference>
<evidence type="ECO:0000256" key="6">
    <source>
        <dbReference type="ARBA" id="ARBA00023242"/>
    </source>
</evidence>
<dbReference type="Gene3D" id="3.30.730.10">
    <property type="entry name" value="AP2/ERF domain"/>
    <property type="match status" value="1"/>
</dbReference>
<dbReference type="SUPFAM" id="SSF54171">
    <property type="entry name" value="DNA-binding domain"/>
    <property type="match status" value="1"/>
</dbReference>
<proteinExistence type="evidence at transcript level"/>
<evidence type="ECO:0000256" key="8">
    <source>
        <dbReference type="SAM" id="MobiDB-lite"/>
    </source>
</evidence>
<dbReference type="SMART" id="SM00380">
    <property type="entry name" value="AP2"/>
    <property type="match status" value="1"/>
</dbReference>
<evidence type="ECO:0000313" key="10">
    <source>
        <dbReference type="EMBL" id="WAK85957.1"/>
    </source>
</evidence>
<dbReference type="EMBL" id="OP311429">
    <property type="protein sequence ID" value="WAK85957.1"/>
    <property type="molecule type" value="mRNA"/>
</dbReference>
<keyword evidence="4" id="KW-0010">Activator</keyword>
<dbReference type="GO" id="GO:0005634">
    <property type="term" value="C:nucleus"/>
    <property type="evidence" value="ECO:0007669"/>
    <property type="project" value="UniProtKB-SubCell"/>
</dbReference>
<keyword evidence="5" id="KW-0804">Transcription</keyword>
<name>A0A9E8Z079_NOTNI</name>
<dbReference type="PROSITE" id="PS51032">
    <property type="entry name" value="AP2_ERF"/>
    <property type="match status" value="1"/>
</dbReference>
<evidence type="ECO:0000256" key="7">
    <source>
        <dbReference type="ARBA" id="ARBA00037973"/>
    </source>
</evidence>
<dbReference type="AlphaFoldDB" id="A0A9E8Z079"/>
<evidence type="ECO:0000256" key="2">
    <source>
        <dbReference type="ARBA" id="ARBA00023015"/>
    </source>
</evidence>
<accession>A0A9E8Z079</accession>
<dbReference type="InterPro" id="IPR016177">
    <property type="entry name" value="DNA-bd_dom_sf"/>
</dbReference>
<dbReference type="FunFam" id="3.30.730.10:FF:000004">
    <property type="entry name" value="AP2-like ethylene-responsive transcription factor"/>
    <property type="match status" value="1"/>
</dbReference>
<dbReference type="InterPro" id="IPR001471">
    <property type="entry name" value="AP2/ERF_dom"/>
</dbReference>